<reference evidence="2" key="2">
    <citation type="submission" date="2020-09" db="EMBL/GenBank/DDBJ databases">
        <authorList>
            <person name="Sun Q."/>
            <person name="Zhou Y."/>
        </authorList>
    </citation>
    <scope>NUCLEOTIDE SEQUENCE</scope>
    <source>
        <strain evidence="2">CGMCC 1.15448</strain>
    </source>
</reference>
<evidence type="ECO:0000259" key="1">
    <source>
        <dbReference type="Pfam" id="PF11695"/>
    </source>
</evidence>
<protein>
    <recommendedName>
        <fullName evidence="1">DUF3291 domain-containing protein</fullName>
    </recommendedName>
</protein>
<dbReference type="InterPro" id="IPR021708">
    <property type="entry name" value="DUF3291"/>
</dbReference>
<name>A0A8J2UH96_9BACT</name>
<feature type="domain" description="DUF3291" evidence="1">
    <location>
        <begin position="5"/>
        <end position="142"/>
    </location>
</feature>
<proteinExistence type="predicted"/>
<sequence>MGYYLAQVNIGRILGPMDSPVMAEFAANLDRINALAEGSEGFVWRLKDESNNATSIKVSDDPFIILNMSVWRSIDDLFAFTYRSDHTAYVRRRGEWFERMKEHFLAFWYVPVGHVPTVEEAWERIDHIRTHGPTPYAFDFKKRFTPEDARAFEATRVVGGEEK</sequence>
<dbReference type="Proteomes" id="UP000607559">
    <property type="component" value="Unassembled WGS sequence"/>
</dbReference>
<accession>A0A8J2UH96</accession>
<evidence type="ECO:0000313" key="2">
    <source>
        <dbReference type="EMBL" id="GGB18082.1"/>
    </source>
</evidence>
<organism evidence="2 3">
    <name type="scientific">Puia dinghuensis</name>
    <dbReference type="NCBI Taxonomy" id="1792502"/>
    <lineage>
        <taxon>Bacteria</taxon>
        <taxon>Pseudomonadati</taxon>
        <taxon>Bacteroidota</taxon>
        <taxon>Chitinophagia</taxon>
        <taxon>Chitinophagales</taxon>
        <taxon>Chitinophagaceae</taxon>
        <taxon>Puia</taxon>
    </lineage>
</organism>
<dbReference type="Pfam" id="PF11695">
    <property type="entry name" value="DUF3291"/>
    <property type="match status" value="1"/>
</dbReference>
<dbReference type="EMBL" id="BMJC01000005">
    <property type="protein sequence ID" value="GGB18082.1"/>
    <property type="molecule type" value="Genomic_DNA"/>
</dbReference>
<keyword evidence="3" id="KW-1185">Reference proteome</keyword>
<dbReference type="InterPro" id="IPR011008">
    <property type="entry name" value="Dimeric_a/b-barrel"/>
</dbReference>
<dbReference type="SUPFAM" id="SSF54909">
    <property type="entry name" value="Dimeric alpha+beta barrel"/>
    <property type="match status" value="1"/>
</dbReference>
<evidence type="ECO:0000313" key="3">
    <source>
        <dbReference type="Proteomes" id="UP000607559"/>
    </source>
</evidence>
<reference evidence="2" key="1">
    <citation type="journal article" date="2014" name="Int. J. Syst. Evol. Microbiol.">
        <title>Complete genome sequence of Corynebacterium casei LMG S-19264T (=DSM 44701T), isolated from a smear-ripened cheese.</title>
        <authorList>
            <consortium name="US DOE Joint Genome Institute (JGI-PGF)"/>
            <person name="Walter F."/>
            <person name="Albersmeier A."/>
            <person name="Kalinowski J."/>
            <person name="Ruckert C."/>
        </authorList>
    </citation>
    <scope>NUCLEOTIDE SEQUENCE</scope>
    <source>
        <strain evidence="2">CGMCC 1.15448</strain>
    </source>
</reference>
<dbReference type="AlphaFoldDB" id="A0A8J2UH96"/>
<comment type="caution">
    <text evidence="2">The sequence shown here is derived from an EMBL/GenBank/DDBJ whole genome shotgun (WGS) entry which is preliminary data.</text>
</comment>
<gene>
    <name evidence="2" type="ORF">GCM10011511_47350</name>
</gene>
<dbReference type="RefSeq" id="WP_188936487.1">
    <property type="nucleotide sequence ID" value="NZ_BMJC01000005.1"/>
</dbReference>